<accession>A0ABR0IY29</accession>
<dbReference type="PANTHER" id="PTHR47417">
    <property type="entry name" value="SMR DOMAIN-CONTAINING PROTEIN YPL199C"/>
    <property type="match status" value="1"/>
</dbReference>
<comment type="caution">
    <text evidence="2">The sequence shown here is derived from an EMBL/GenBank/DDBJ whole genome shotgun (WGS) entry which is preliminary data.</text>
</comment>
<sequence length="134" mass="14935">GNHSPAHVQKIKPKVEEICRELGLQYSAEPNAGRMYINLTGGPADMPSQHHTGAGAPHYQQHGQQQYGGGQQPYGGQQQYGQQTGYPAQHQQYGGQQQHQNQNQNQNQNEELEQLAQKLLPKLFRACRSCCVVM</sequence>
<feature type="compositionally biased region" description="Low complexity" evidence="1">
    <location>
        <begin position="53"/>
        <end position="65"/>
    </location>
</feature>
<gene>
    <name evidence="2" type="ORF">LTR16_010838</name>
</gene>
<dbReference type="EMBL" id="JAVRRA010027821">
    <property type="protein sequence ID" value="KAK5051746.1"/>
    <property type="molecule type" value="Genomic_DNA"/>
</dbReference>
<dbReference type="InterPro" id="IPR053020">
    <property type="entry name" value="Smr_domain_protein"/>
</dbReference>
<feature type="region of interest" description="Disordered" evidence="1">
    <location>
        <begin position="38"/>
        <end position="110"/>
    </location>
</feature>
<protein>
    <submittedName>
        <fullName evidence="2">Uncharacterized protein</fullName>
    </submittedName>
</protein>
<proteinExistence type="predicted"/>
<feature type="compositionally biased region" description="Low complexity" evidence="1">
    <location>
        <begin position="74"/>
        <end position="110"/>
    </location>
</feature>
<reference evidence="2 3" key="1">
    <citation type="submission" date="2023-08" db="EMBL/GenBank/DDBJ databases">
        <title>Black Yeasts Isolated from many extreme environments.</title>
        <authorList>
            <person name="Coleine C."/>
            <person name="Stajich J.E."/>
            <person name="Selbmann L."/>
        </authorList>
    </citation>
    <scope>NUCLEOTIDE SEQUENCE [LARGE SCALE GENOMIC DNA]</scope>
    <source>
        <strain evidence="2 3">CCFEE 536</strain>
    </source>
</reference>
<evidence type="ECO:0000256" key="1">
    <source>
        <dbReference type="SAM" id="MobiDB-lite"/>
    </source>
</evidence>
<dbReference type="Proteomes" id="UP001357485">
    <property type="component" value="Unassembled WGS sequence"/>
</dbReference>
<dbReference type="PANTHER" id="PTHR47417:SF1">
    <property type="entry name" value="SMR DOMAIN-CONTAINING PROTEIN YPL199C"/>
    <property type="match status" value="1"/>
</dbReference>
<name>A0ABR0IY29_9PEZI</name>
<organism evidence="2 3">
    <name type="scientific">Cryomyces antarcticus</name>
    <dbReference type="NCBI Taxonomy" id="329879"/>
    <lineage>
        <taxon>Eukaryota</taxon>
        <taxon>Fungi</taxon>
        <taxon>Dikarya</taxon>
        <taxon>Ascomycota</taxon>
        <taxon>Pezizomycotina</taxon>
        <taxon>Dothideomycetes</taxon>
        <taxon>Dothideomycetes incertae sedis</taxon>
        <taxon>Cryomyces</taxon>
    </lineage>
</organism>
<evidence type="ECO:0000313" key="2">
    <source>
        <dbReference type="EMBL" id="KAK5051746.1"/>
    </source>
</evidence>
<feature type="non-terminal residue" evidence="2">
    <location>
        <position position="1"/>
    </location>
</feature>
<keyword evidence="3" id="KW-1185">Reference proteome</keyword>
<evidence type="ECO:0000313" key="3">
    <source>
        <dbReference type="Proteomes" id="UP001357485"/>
    </source>
</evidence>